<dbReference type="Proteomes" id="UP001221757">
    <property type="component" value="Unassembled WGS sequence"/>
</dbReference>
<feature type="compositionally biased region" description="Polar residues" evidence="1">
    <location>
        <begin position="15"/>
        <end position="27"/>
    </location>
</feature>
<proteinExistence type="predicted"/>
<name>A0AAD7CQM5_MYCRO</name>
<reference evidence="2" key="1">
    <citation type="submission" date="2023-03" db="EMBL/GenBank/DDBJ databases">
        <title>Massive genome expansion in bonnet fungi (Mycena s.s.) driven by repeated elements and novel gene families across ecological guilds.</title>
        <authorList>
            <consortium name="Lawrence Berkeley National Laboratory"/>
            <person name="Harder C.B."/>
            <person name="Miyauchi S."/>
            <person name="Viragh M."/>
            <person name="Kuo A."/>
            <person name="Thoen E."/>
            <person name="Andreopoulos B."/>
            <person name="Lu D."/>
            <person name="Skrede I."/>
            <person name="Drula E."/>
            <person name="Henrissat B."/>
            <person name="Morin E."/>
            <person name="Kohler A."/>
            <person name="Barry K."/>
            <person name="LaButti K."/>
            <person name="Morin E."/>
            <person name="Salamov A."/>
            <person name="Lipzen A."/>
            <person name="Mereny Z."/>
            <person name="Hegedus B."/>
            <person name="Baldrian P."/>
            <person name="Stursova M."/>
            <person name="Weitz H."/>
            <person name="Taylor A."/>
            <person name="Grigoriev I.V."/>
            <person name="Nagy L.G."/>
            <person name="Martin F."/>
            <person name="Kauserud H."/>
        </authorList>
    </citation>
    <scope>NUCLEOTIDE SEQUENCE</scope>
    <source>
        <strain evidence="2">CBHHK067</strain>
    </source>
</reference>
<comment type="caution">
    <text evidence="2">The sequence shown here is derived from an EMBL/GenBank/DDBJ whole genome shotgun (WGS) entry which is preliminary data.</text>
</comment>
<accession>A0AAD7CQM5</accession>
<evidence type="ECO:0000313" key="3">
    <source>
        <dbReference type="Proteomes" id="UP001221757"/>
    </source>
</evidence>
<dbReference type="EMBL" id="JARKIE010000280">
    <property type="protein sequence ID" value="KAJ7658451.1"/>
    <property type="molecule type" value="Genomic_DNA"/>
</dbReference>
<feature type="region of interest" description="Disordered" evidence="1">
    <location>
        <begin position="134"/>
        <end position="277"/>
    </location>
</feature>
<keyword evidence="3" id="KW-1185">Reference proteome</keyword>
<gene>
    <name evidence="2" type="ORF">B0H17DRAFT_1213195</name>
</gene>
<dbReference type="AlphaFoldDB" id="A0AAD7CQM5"/>
<feature type="compositionally biased region" description="Basic residues" evidence="1">
    <location>
        <begin position="45"/>
        <end position="65"/>
    </location>
</feature>
<evidence type="ECO:0000313" key="2">
    <source>
        <dbReference type="EMBL" id="KAJ7658451.1"/>
    </source>
</evidence>
<sequence>MQDMGDKRQRLQLRPQVQTGPASTVSRAEQHALLFGSPLRDNAPAHRRALDRRASKASRRCRRQRAAPPMQSGRQRQWTCRRCSLPATASPPPPPCTSTPELAASTASDSVPATRALRHPSDRAPARLHALRMSKHTHDAPASTRSAPRLQGRPLARARPLSTRAWSDAHQTHAPRKAGDSIGALVPPRHRALAAHPRATMPPEPAERAVRAGTPAPPLSPSRLQAHPRHPASVADPDAKPETLFPRAFQSDNAPVRRARRHTRDAPSKANRVGRVS</sequence>
<feature type="region of interest" description="Disordered" evidence="1">
    <location>
        <begin position="1"/>
        <end position="116"/>
    </location>
</feature>
<evidence type="ECO:0000256" key="1">
    <source>
        <dbReference type="SAM" id="MobiDB-lite"/>
    </source>
</evidence>
<organism evidence="2 3">
    <name type="scientific">Mycena rosella</name>
    <name type="common">Pink bonnet</name>
    <name type="synonym">Agaricus rosellus</name>
    <dbReference type="NCBI Taxonomy" id="1033263"/>
    <lineage>
        <taxon>Eukaryota</taxon>
        <taxon>Fungi</taxon>
        <taxon>Dikarya</taxon>
        <taxon>Basidiomycota</taxon>
        <taxon>Agaricomycotina</taxon>
        <taxon>Agaricomycetes</taxon>
        <taxon>Agaricomycetidae</taxon>
        <taxon>Agaricales</taxon>
        <taxon>Marasmiineae</taxon>
        <taxon>Mycenaceae</taxon>
        <taxon>Mycena</taxon>
    </lineage>
</organism>
<protein>
    <submittedName>
        <fullName evidence="2">Uncharacterized protein</fullName>
    </submittedName>
</protein>